<dbReference type="InterPro" id="IPR050490">
    <property type="entry name" value="Bact_solute-bd_prot1"/>
</dbReference>
<accession>A0ABT2UAH8</accession>
<dbReference type="Proteomes" id="UP001652445">
    <property type="component" value="Unassembled WGS sequence"/>
</dbReference>
<feature type="chain" id="PRO_5046114009" evidence="1">
    <location>
        <begin position="29"/>
        <end position="449"/>
    </location>
</feature>
<gene>
    <name evidence="2" type="ORF">OB236_05810</name>
</gene>
<dbReference type="PANTHER" id="PTHR43649">
    <property type="entry name" value="ARABINOSE-BINDING PROTEIN-RELATED"/>
    <property type="match status" value="1"/>
</dbReference>
<keyword evidence="3" id="KW-1185">Reference proteome</keyword>
<dbReference type="PROSITE" id="PS51257">
    <property type="entry name" value="PROKAR_LIPOPROTEIN"/>
    <property type="match status" value="1"/>
</dbReference>
<feature type="signal peptide" evidence="1">
    <location>
        <begin position="1"/>
        <end position="28"/>
    </location>
</feature>
<sequence>MRKSMKLKFTSTLLILAALAGCSQPAATSTPAAGGKAAEPAAASTPSAAKKDPVTLRITYWAGSQLTVDKTNAVVELFQKAYPHIKVESEYYAGDAYWDKLNVQAASNSMPDVVRMDYSKITNYVNKNLLLPLDDYIQKKTINMEGVNPIHIDGAKFNNKVYGINIGNNALVSFYDPDVFAKAGVTPPTPNYTWEQYEKDLRTFKDKLGIYGDTHMSQTHFAVWLRQQGKKMYNTAQDGLGYEDDKVFVDFFEQQLRWQKEGLISPLGVELEVRGLEDGPFPKGQAAYGSLSYWSNHVDIMETQLKKKVGMAMYPGSGDGKGMYIKPSFFHSIAKSSKHPEEAALFIEFFTNNIDAAKSLNAYFGMPYHPAVLEGMKSSFSDTQKRVAEYLATVEKHSSLIDPPDPTAAVEVGKVFKNVSDEIFFEKTTPKQGAEKFRKEANAILAKKK</sequence>
<comment type="caution">
    <text evidence="2">The sequence shown here is derived from an EMBL/GenBank/DDBJ whole genome shotgun (WGS) entry which is preliminary data.</text>
</comment>
<reference evidence="2 3" key="1">
    <citation type="submission" date="2022-09" db="EMBL/GenBank/DDBJ databases">
        <authorList>
            <person name="Han X.L."/>
            <person name="Wang Q."/>
            <person name="Lu T."/>
        </authorList>
    </citation>
    <scope>NUCLEOTIDE SEQUENCE [LARGE SCALE GENOMIC DNA]</scope>
    <source>
        <strain evidence="2 3">WQ 127069</strain>
    </source>
</reference>
<evidence type="ECO:0000256" key="1">
    <source>
        <dbReference type="SAM" id="SignalP"/>
    </source>
</evidence>
<evidence type="ECO:0000313" key="3">
    <source>
        <dbReference type="Proteomes" id="UP001652445"/>
    </source>
</evidence>
<evidence type="ECO:0000313" key="2">
    <source>
        <dbReference type="EMBL" id="MCU6791642.1"/>
    </source>
</evidence>
<protein>
    <submittedName>
        <fullName evidence="2">Extracellular solute-binding protein</fullName>
    </submittedName>
</protein>
<dbReference type="Pfam" id="PF01547">
    <property type="entry name" value="SBP_bac_1"/>
    <property type="match status" value="1"/>
</dbReference>
<dbReference type="InterPro" id="IPR006059">
    <property type="entry name" value="SBP"/>
</dbReference>
<dbReference type="Gene3D" id="3.40.190.10">
    <property type="entry name" value="Periplasmic binding protein-like II"/>
    <property type="match status" value="2"/>
</dbReference>
<dbReference type="PANTHER" id="PTHR43649:SF11">
    <property type="entry name" value="ABC TRANSPORTER SUBSTRATE-BINDING PROTEIN YESO-RELATED"/>
    <property type="match status" value="1"/>
</dbReference>
<keyword evidence="1" id="KW-0732">Signal</keyword>
<dbReference type="EMBL" id="JAOQIO010000011">
    <property type="protein sequence ID" value="MCU6791642.1"/>
    <property type="molecule type" value="Genomic_DNA"/>
</dbReference>
<name>A0ABT2UAH8_9BACL</name>
<dbReference type="RefSeq" id="WP_262683166.1">
    <property type="nucleotide sequence ID" value="NZ_JAOQIO010000011.1"/>
</dbReference>
<organism evidence="2 3">
    <name type="scientific">Paenibacillus baimaensis</name>
    <dbReference type="NCBI Taxonomy" id="2982185"/>
    <lineage>
        <taxon>Bacteria</taxon>
        <taxon>Bacillati</taxon>
        <taxon>Bacillota</taxon>
        <taxon>Bacilli</taxon>
        <taxon>Bacillales</taxon>
        <taxon>Paenibacillaceae</taxon>
        <taxon>Paenibacillus</taxon>
    </lineage>
</organism>
<dbReference type="SUPFAM" id="SSF53850">
    <property type="entry name" value="Periplasmic binding protein-like II"/>
    <property type="match status" value="1"/>
</dbReference>
<proteinExistence type="predicted"/>